<name>A0A8H7HQF0_9AGAM</name>
<gene>
    <name evidence="2" type="ORF">RHS03_06797</name>
</gene>
<comment type="caution">
    <text evidence="2">The sequence shown here is derived from an EMBL/GenBank/DDBJ whole genome shotgun (WGS) entry which is preliminary data.</text>
</comment>
<evidence type="ECO:0000313" key="3">
    <source>
        <dbReference type="Proteomes" id="UP000602905"/>
    </source>
</evidence>
<organism evidence="2 3">
    <name type="scientific">Rhizoctonia solani</name>
    <dbReference type="NCBI Taxonomy" id="456999"/>
    <lineage>
        <taxon>Eukaryota</taxon>
        <taxon>Fungi</taxon>
        <taxon>Dikarya</taxon>
        <taxon>Basidiomycota</taxon>
        <taxon>Agaricomycotina</taxon>
        <taxon>Agaricomycetes</taxon>
        <taxon>Cantharellales</taxon>
        <taxon>Ceratobasidiaceae</taxon>
        <taxon>Rhizoctonia</taxon>
    </lineage>
</organism>
<dbReference type="OrthoDB" id="3152367at2759"/>
<feature type="transmembrane region" description="Helical" evidence="1">
    <location>
        <begin position="90"/>
        <end position="111"/>
    </location>
</feature>
<keyword evidence="1" id="KW-1133">Transmembrane helix</keyword>
<accession>A0A8H7HQF0</accession>
<evidence type="ECO:0000313" key="2">
    <source>
        <dbReference type="EMBL" id="KAF8699997.1"/>
    </source>
</evidence>
<evidence type="ECO:0000256" key="1">
    <source>
        <dbReference type="SAM" id="Phobius"/>
    </source>
</evidence>
<feature type="transmembrane region" description="Helical" evidence="1">
    <location>
        <begin position="172"/>
        <end position="197"/>
    </location>
</feature>
<dbReference type="AlphaFoldDB" id="A0A8H7HQF0"/>
<dbReference type="Proteomes" id="UP000602905">
    <property type="component" value="Unassembled WGS sequence"/>
</dbReference>
<keyword evidence="1" id="KW-0812">Transmembrane</keyword>
<sequence>MSNEGCPTCRGPNTLLVSSTSNKDGASSIHELGSKSEDVIRRVKVEEGMQNVTVEGFRALGIASTFVAGVQSQCLGLVSNIPDHPKFSEVASALLIIGLLLSTFGAALSLLSARWFNLLKGDQIRLLEYRWECARKKDRYDIETQSDVQTVANQPKCNGRYGSKRDYIVAKVVGLSVPVVFSGLYTFVLGILVYTWAAHSPATAIAGIVVTTWNEDDMKWYLRGPWSGTISTEAVTMTKARGSRLRQRFAEQLRASTGFCRQTARAMCCMSFLAAQLPFCHDVERRCPTRPMSRTASQGLWLQRLPIYRFALGIMAASRSYVDAPAYMGYSRSREALKHSIDTEMNVTRRNSRASVHAISVCNPNTPSALFPFSIWA</sequence>
<feature type="non-terminal residue" evidence="2">
    <location>
        <position position="1"/>
    </location>
</feature>
<keyword evidence="1" id="KW-0472">Membrane</keyword>
<dbReference type="EMBL" id="JACYCD010000236">
    <property type="protein sequence ID" value="KAF8699997.1"/>
    <property type="molecule type" value="Genomic_DNA"/>
</dbReference>
<protein>
    <submittedName>
        <fullName evidence="2">Uncharacterized protein</fullName>
    </submittedName>
</protein>
<proteinExistence type="predicted"/>
<reference evidence="2" key="1">
    <citation type="submission" date="2020-09" db="EMBL/GenBank/DDBJ databases">
        <title>Comparative genome analyses of four rice-infecting Rhizoctonia solani isolates reveal extensive enrichment of homogalacturonan modification genes.</title>
        <authorList>
            <person name="Lee D.-Y."/>
            <person name="Jeon J."/>
            <person name="Kim K.-T."/>
            <person name="Cheong K."/>
            <person name="Song H."/>
            <person name="Choi G."/>
            <person name="Ko J."/>
            <person name="Opiyo S.O."/>
            <person name="Zuo S."/>
            <person name="Madhav S."/>
            <person name="Lee Y.-H."/>
            <person name="Wang G.-L."/>
        </authorList>
    </citation>
    <scope>NUCLEOTIDE SEQUENCE</scope>
    <source>
        <strain evidence="2">AG1-IA WGL</strain>
    </source>
</reference>